<feature type="signal peptide" evidence="2">
    <location>
        <begin position="1"/>
        <end position="18"/>
    </location>
</feature>
<feature type="compositionally biased region" description="Low complexity" evidence="1">
    <location>
        <begin position="113"/>
        <end position="129"/>
    </location>
</feature>
<gene>
    <name evidence="4" type="primary">LOC108075374</name>
</gene>
<feature type="compositionally biased region" description="Low complexity" evidence="1">
    <location>
        <begin position="33"/>
        <end position="55"/>
    </location>
</feature>
<protein>
    <submittedName>
        <fullName evidence="4">Keratin, type I cytoskeletal 9-like</fullName>
    </submittedName>
</protein>
<dbReference type="AlphaFoldDB" id="A0A6P4II16"/>
<keyword evidence="3" id="KW-1185">Reference proteome</keyword>
<feature type="chain" id="PRO_5028025762" evidence="2">
    <location>
        <begin position="19"/>
        <end position="135"/>
    </location>
</feature>
<keyword evidence="2" id="KW-0732">Signal</keyword>
<accession>A0A6P4II16</accession>
<dbReference type="RefSeq" id="XP_017023274.1">
    <property type="nucleotide sequence ID" value="XM_017167785.2"/>
</dbReference>
<name>A0A6P4II16_DROKI</name>
<evidence type="ECO:0000256" key="2">
    <source>
        <dbReference type="SAM" id="SignalP"/>
    </source>
</evidence>
<dbReference type="GeneID" id="108075374"/>
<proteinExistence type="predicted"/>
<feature type="compositionally biased region" description="Low complexity" evidence="1">
    <location>
        <begin position="62"/>
        <end position="80"/>
    </location>
</feature>
<organism evidence="3 4">
    <name type="scientific">Drosophila kikkawai</name>
    <name type="common">Fruit fly</name>
    <dbReference type="NCBI Taxonomy" id="30033"/>
    <lineage>
        <taxon>Eukaryota</taxon>
        <taxon>Metazoa</taxon>
        <taxon>Ecdysozoa</taxon>
        <taxon>Arthropoda</taxon>
        <taxon>Hexapoda</taxon>
        <taxon>Insecta</taxon>
        <taxon>Pterygota</taxon>
        <taxon>Neoptera</taxon>
        <taxon>Endopterygota</taxon>
        <taxon>Diptera</taxon>
        <taxon>Brachycera</taxon>
        <taxon>Muscomorpha</taxon>
        <taxon>Ephydroidea</taxon>
        <taxon>Drosophilidae</taxon>
        <taxon>Drosophila</taxon>
        <taxon>Sophophora</taxon>
    </lineage>
</organism>
<dbReference type="Proteomes" id="UP001652661">
    <property type="component" value="Chromosome 3R"/>
</dbReference>
<evidence type="ECO:0000313" key="3">
    <source>
        <dbReference type="Proteomes" id="UP001652661"/>
    </source>
</evidence>
<reference evidence="4" key="1">
    <citation type="submission" date="2025-08" db="UniProtKB">
        <authorList>
            <consortium name="RefSeq"/>
        </authorList>
    </citation>
    <scope>IDENTIFICATION</scope>
    <source>
        <strain evidence="4">14028-0561.14</strain>
        <tissue evidence="4">Whole fly</tissue>
    </source>
</reference>
<evidence type="ECO:0000256" key="1">
    <source>
        <dbReference type="SAM" id="MobiDB-lite"/>
    </source>
</evidence>
<feature type="region of interest" description="Disordered" evidence="1">
    <location>
        <begin position="24"/>
        <end position="135"/>
    </location>
</feature>
<sequence length="135" mass="13717">MAFRYIFVISALVVLTQGSYLSPVDQESDVGVHHSGVASSGASGSGAPRGHPSGSQPQRPASGYGSTSGSVGGPRRSSGSNTARPRPHGGTSRRSSGASLNRPYGSGNRHPANRPAGGANAGHGNPQQNRNQKPY</sequence>
<evidence type="ECO:0000313" key="4">
    <source>
        <dbReference type="RefSeq" id="XP_017023274.1"/>
    </source>
</evidence>